<feature type="compositionally biased region" description="Basic and acidic residues" evidence="1">
    <location>
        <begin position="8"/>
        <end position="30"/>
    </location>
</feature>
<comment type="caution">
    <text evidence="2">The sequence shown here is derived from an EMBL/GenBank/DDBJ whole genome shotgun (WGS) entry which is preliminary data.</text>
</comment>
<evidence type="ECO:0000313" key="2">
    <source>
        <dbReference type="EMBL" id="KAF9604820.1"/>
    </source>
</evidence>
<reference evidence="2 3" key="1">
    <citation type="submission" date="2020-10" db="EMBL/GenBank/DDBJ databases">
        <title>The Coptis chinensis genome and diversification of protoberbering-type alkaloids.</title>
        <authorList>
            <person name="Wang B."/>
            <person name="Shu S."/>
            <person name="Song C."/>
            <person name="Liu Y."/>
        </authorList>
    </citation>
    <scope>NUCLEOTIDE SEQUENCE [LARGE SCALE GENOMIC DNA]</scope>
    <source>
        <strain evidence="2">HL-2020</strain>
        <tissue evidence="2">Leaf</tissue>
    </source>
</reference>
<keyword evidence="3" id="KW-1185">Reference proteome</keyword>
<evidence type="ECO:0000256" key="1">
    <source>
        <dbReference type="SAM" id="MobiDB-lite"/>
    </source>
</evidence>
<dbReference type="Proteomes" id="UP000631114">
    <property type="component" value="Unassembled WGS sequence"/>
</dbReference>
<protein>
    <submittedName>
        <fullName evidence="2">Uncharacterized protein</fullName>
    </submittedName>
</protein>
<dbReference type="AlphaFoldDB" id="A0A835HPY4"/>
<dbReference type="EMBL" id="JADFTS010000005">
    <property type="protein sequence ID" value="KAF9604820.1"/>
    <property type="molecule type" value="Genomic_DNA"/>
</dbReference>
<sequence length="78" mass="8061">MLLKAANHRKEAKINQKNNREVGTSGDKDSQGVPIPTPISTGTGDTLLENVVGLEGGDAQTQKAGTDHVDAIPQVGVA</sequence>
<feature type="region of interest" description="Disordered" evidence="1">
    <location>
        <begin position="58"/>
        <end position="78"/>
    </location>
</feature>
<gene>
    <name evidence="2" type="ORF">IFM89_010361</name>
</gene>
<accession>A0A835HPY4</accession>
<evidence type="ECO:0000313" key="3">
    <source>
        <dbReference type="Proteomes" id="UP000631114"/>
    </source>
</evidence>
<name>A0A835HPY4_9MAGN</name>
<organism evidence="2 3">
    <name type="scientific">Coptis chinensis</name>
    <dbReference type="NCBI Taxonomy" id="261450"/>
    <lineage>
        <taxon>Eukaryota</taxon>
        <taxon>Viridiplantae</taxon>
        <taxon>Streptophyta</taxon>
        <taxon>Embryophyta</taxon>
        <taxon>Tracheophyta</taxon>
        <taxon>Spermatophyta</taxon>
        <taxon>Magnoliopsida</taxon>
        <taxon>Ranunculales</taxon>
        <taxon>Ranunculaceae</taxon>
        <taxon>Coptidoideae</taxon>
        <taxon>Coptis</taxon>
    </lineage>
</organism>
<feature type="region of interest" description="Disordered" evidence="1">
    <location>
        <begin position="1"/>
        <end position="44"/>
    </location>
</feature>
<proteinExistence type="predicted"/>